<sequence>MADTEKQLEQKRVTNVVQQIGNHIKKVSDDYKDARSEMKLVQSNYSANTSVNYFEVDDRIETSAEIQQQRALSSRLIENEQILSRQLATFRQLEKSPYFGRIDILDPGETEQERLYIGTASFTDENQNFLVYDWRAPISSIYYNGTLGKVAYETPAGIQQTDLKKKRQFLIQDGEITSMFDTNETVGDEMLQHVLGEQNDDTMQNIVSTIQREQNDIIRDTHSDLLVVQGVAGSGKTSAILQRIAFLLYHSRDELEADQIILFSPNRLFSHYISDVLPSLGERNMRQVTLSEFVNQRFQGLEVESLFDRYETSKDISEATQESHDFKESAAFMSAVQDYCQTLPASQFKFNNILFKGNIFFSKQEIESIYRELPDMQPAERFLQTKNKLIKRLKHRINEEAKSAWVAEEIDQLSDEDYHTLLGNKELGRFQQIDDEIRYIARKIVTERLRIVYDAIYNSYFLDTYTQYTDFLAHCQRPATIDAKTWQEQTVAFQEALEYHHVLLDDVAPLLYLRDILTGSGQNRRMQHLFVDEMQDYSVAQLLYFHHAFPKAKMTFLGDSEQALYRNVESPDMLLHKLKDAFHVRKARLISLNRSYRSTLPITTFAKSLLPDGDHIQAFNRDGKVPTIVVRYDLDSAITAMHDLISESLKTNGTVAILTKNMDEAKLIYQHLHHDCDLTLLTDADRSLPKGVFVLPIYLAKGLEFDSVIAWNVSQENYPSSRELGILYTISSRAMHQLSLISIGPVTNLISQNVPQTCMQIEHEFSN</sequence>
<organism evidence="7 8">
    <name type="scientific">Secundilactobacillus malefermentans</name>
    <dbReference type="NCBI Taxonomy" id="176292"/>
    <lineage>
        <taxon>Bacteria</taxon>
        <taxon>Bacillati</taxon>
        <taxon>Bacillota</taxon>
        <taxon>Bacilli</taxon>
        <taxon>Lactobacillales</taxon>
        <taxon>Lactobacillaceae</taxon>
        <taxon>Secundilactobacillus</taxon>
    </lineage>
</organism>
<dbReference type="Proteomes" id="UP000294854">
    <property type="component" value="Unassembled WGS sequence"/>
</dbReference>
<comment type="caution">
    <text evidence="7">The sequence shown here is derived from an EMBL/GenBank/DDBJ whole genome shotgun (WGS) entry which is preliminary data.</text>
</comment>
<dbReference type="PANTHER" id="PTHR11070">
    <property type="entry name" value="UVRD / RECB / PCRA DNA HELICASE FAMILY MEMBER"/>
    <property type="match status" value="1"/>
</dbReference>
<keyword evidence="2 5" id="KW-0378">Hydrolase</keyword>
<dbReference type="GO" id="GO:0000725">
    <property type="term" value="P:recombinational repair"/>
    <property type="evidence" value="ECO:0007669"/>
    <property type="project" value="TreeGrafter"/>
</dbReference>
<name>A0A4R5NRJ2_9LACO</name>
<feature type="domain" description="UvrD-like helicase ATP-binding" evidence="6">
    <location>
        <begin position="209"/>
        <end position="599"/>
    </location>
</feature>
<evidence type="ECO:0000256" key="4">
    <source>
        <dbReference type="ARBA" id="ARBA00022840"/>
    </source>
</evidence>
<reference evidence="7 8" key="1">
    <citation type="journal article" date="2019" name="Appl. Microbiol. Biotechnol.">
        <title>Uncovering carbohydrate metabolism through a genotype-phenotype association study of 56 lactic acid bacteria genomes.</title>
        <authorList>
            <person name="Buron-Moles G."/>
            <person name="Chailyan A."/>
            <person name="Dolejs I."/>
            <person name="Forster J."/>
            <person name="Miks M.H."/>
        </authorList>
    </citation>
    <scope>NUCLEOTIDE SEQUENCE [LARGE SCALE GENOMIC DNA]</scope>
    <source>
        <strain evidence="7 8">ATCC 49373</strain>
    </source>
</reference>
<dbReference type="RefSeq" id="WP_010620800.1">
    <property type="nucleotide sequence ID" value="NZ_PUFO01000023.1"/>
</dbReference>
<keyword evidence="1 5" id="KW-0547">Nucleotide-binding</keyword>
<evidence type="ECO:0000313" key="7">
    <source>
        <dbReference type="EMBL" id="TDG79475.1"/>
    </source>
</evidence>
<evidence type="ECO:0000256" key="3">
    <source>
        <dbReference type="ARBA" id="ARBA00022806"/>
    </source>
</evidence>
<dbReference type="AlphaFoldDB" id="A0A4R5NRJ2"/>
<keyword evidence="3 5" id="KW-0347">Helicase</keyword>
<evidence type="ECO:0000259" key="6">
    <source>
        <dbReference type="PROSITE" id="PS51198"/>
    </source>
</evidence>
<protein>
    <recommendedName>
        <fullName evidence="6">UvrD-like helicase ATP-binding domain-containing protein</fullName>
    </recommendedName>
</protein>
<evidence type="ECO:0000313" key="8">
    <source>
        <dbReference type="Proteomes" id="UP000294854"/>
    </source>
</evidence>
<dbReference type="InterPro" id="IPR014016">
    <property type="entry name" value="UvrD-like_ATP-bd"/>
</dbReference>
<evidence type="ECO:0000256" key="1">
    <source>
        <dbReference type="ARBA" id="ARBA00022741"/>
    </source>
</evidence>
<keyword evidence="8" id="KW-1185">Reference proteome</keyword>
<dbReference type="SUPFAM" id="SSF52540">
    <property type="entry name" value="P-loop containing nucleoside triphosphate hydrolases"/>
    <property type="match status" value="1"/>
</dbReference>
<proteinExistence type="predicted"/>
<dbReference type="PROSITE" id="PS51198">
    <property type="entry name" value="UVRD_HELICASE_ATP_BIND"/>
    <property type="match status" value="1"/>
</dbReference>
<dbReference type="Pfam" id="PF00580">
    <property type="entry name" value="UvrD-helicase"/>
    <property type="match status" value="1"/>
</dbReference>
<dbReference type="InterPro" id="IPR000212">
    <property type="entry name" value="DNA_helicase_UvrD/REP"/>
</dbReference>
<dbReference type="InterPro" id="IPR027417">
    <property type="entry name" value="P-loop_NTPase"/>
</dbReference>
<dbReference type="GO" id="GO:0005829">
    <property type="term" value="C:cytosol"/>
    <property type="evidence" value="ECO:0007669"/>
    <property type="project" value="TreeGrafter"/>
</dbReference>
<dbReference type="PANTHER" id="PTHR11070:SF17">
    <property type="entry name" value="DNA HELICASE IV"/>
    <property type="match status" value="1"/>
</dbReference>
<dbReference type="OrthoDB" id="9787585at2"/>
<dbReference type="GO" id="GO:0043138">
    <property type="term" value="F:3'-5' DNA helicase activity"/>
    <property type="evidence" value="ECO:0007669"/>
    <property type="project" value="TreeGrafter"/>
</dbReference>
<dbReference type="GO" id="GO:0005524">
    <property type="term" value="F:ATP binding"/>
    <property type="evidence" value="ECO:0007669"/>
    <property type="project" value="UniProtKB-UniRule"/>
</dbReference>
<dbReference type="NCBIfam" id="NF041464">
    <property type="entry name" value="HelD_BACSU"/>
    <property type="match status" value="1"/>
</dbReference>
<accession>A0A4R5NRJ2</accession>
<dbReference type="GO" id="GO:0003677">
    <property type="term" value="F:DNA binding"/>
    <property type="evidence" value="ECO:0007669"/>
    <property type="project" value="InterPro"/>
</dbReference>
<gene>
    <name evidence="7" type="ORF">C5L31_000742</name>
</gene>
<dbReference type="STRING" id="1122149.FD44_GL000275"/>
<dbReference type="GO" id="GO:0016787">
    <property type="term" value="F:hydrolase activity"/>
    <property type="evidence" value="ECO:0007669"/>
    <property type="project" value="UniProtKB-UniRule"/>
</dbReference>
<evidence type="ECO:0000256" key="2">
    <source>
        <dbReference type="ARBA" id="ARBA00022801"/>
    </source>
</evidence>
<keyword evidence="4 5" id="KW-0067">ATP-binding</keyword>
<dbReference type="InterPro" id="IPR048228">
    <property type="entry name" value="HelD_bacillota"/>
</dbReference>
<dbReference type="Gene3D" id="3.40.50.300">
    <property type="entry name" value="P-loop containing nucleotide triphosphate hydrolases"/>
    <property type="match status" value="3"/>
</dbReference>
<dbReference type="EMBL" id="PUFO01000023">
    <property type="protein sequence ID" value="TDG79475.1"/>
    <property type="molecule type" value="Genomic_DNA"/>
</dbReference>
<feature type="binding site" evidence="5">
    <location>
        <begin position="230"/>
        <end position="237"/>
    </location>
    <ligand>
        <name>ATP</name>
        <dbReference type="ChEBI" id="CHEBI:30616"/>
    </ligand>
</feature>
<evidence type="ECO:0000256" key="5">
    <source>
        <dbReference type="PROSITE-ProRule" id="PRU00560"/>
    </source>
</evidence>